<dbReference type="CDD" id="cd06327">
    <property type="entry name" value="PBP1_SBP-like"/>
    <property type="match status" value="1"/>
</dbReference>
<dbReference type="RefSeq" id="WP_046828522.1">
    <property type="nucleotide sequence ID" value="NZ_LBIA02000001.1"/>
</dbReference>
<evidence type="ECO:0000256" key="4">
    <source>
        <dbReference type="SAM" id="SignalP"/>
    </source>
</evidence>
<dbReference type="PANTHER" id="PTHR30483:SF6">
    <property type="entry name" value="PERIPLASMIC BINDING PROTEIN OF ABC TRANSPORTER FOR NATURAL AMINO ACIDS"/>
    <property type="match status" value="1"/>
</dbReference>
<dbReference type="PANTHER" id="PTHR30483">
    <property type="entry name" value="LEUCINE-SPECIFIC-BINDING PROTEIN"/>
    <property type="match status" value="1"/>
</dbReference>
<accession>A0A4U6BKR1</accession>
<evidence type="ECO:0000256" key="1">
    <source>
        <dbReference type="ARBA" id="ARBA00010062"/>
    </source>
</evidence>
<dbReference type="OrthoDB" id="5794591at2"/>
<evidence type="ECO:0000256" key="3">
    <source>
        <dbReference type="ARBA" id="ARBA00022970"/>
    </source>
</evidence>
<feature type="chain" id="PRO_5020478628" evidence="4">
    <location>
        <begin position="24"/>
        <end position="403"/>
    </location>
</feature>
<comment type="similarity">
    <text evidence="1">Belongs to the leucine-binding protein family.</text>
</comment>
<gene>
    <name evidence="6" type="ORF">YH63_005175</name>
</gene>
<dbReference type="GO" id="GO:0006865">
    <property type="term" value="P:amino acid transport"/>
    <property type="evidence" value="ECO:0007669"/>
    <property type="project" value="UniProtKB-KW"/>
</dbReference>
<keyword evidence="7" id="KW-1185">Reference proteome</keyword>
<dbReference type="Proteomes" id="UP000034832">
    <property type="component" value="Unassembled WGS sequence"/>
</dbReference>
<keyword evidence="3" id="KW-0813">Transport</keyword>
<feature type="domain" description="Leucine-binding protein" evidence="5">
    <location>
        <begin position="28"/>
        <end position="368"/>
    </location>
</feature>
<comment type="caution">
    <text evidence="6">The sequence shown here is derived from an EMBL/GenBank/DDBJ whole genome shotgun (WGS) entry which is preliminary data.</text>
</comment>
<dbReference type="SUPFAM" id="SSF53822">
    <property type="entry name" value="Periplasmic binding protein-like I"/>
    <property type="match status" value="1"/>
</dbReference>
<proteinExistence type="inferred from homology"/>
<name>A0A4U6BKR1_9BRAD</name>
<dbReference type="InterPro" id="IPR028081">
    <property type="entry name" value="Leu-bd"/>
</dbReference>
<organism evidence="6 7">
    <name type="scientific">Afipia massiliensis</name>
    <dbReference type="NCBI Taxonomy" id="211460"/>
    <lineage>
        <taxon>Bacteria</taxon>
        <taxon>Pseudomonadati</taxon>
        <taxon>Pseudomonadota</taxon>
        <taxon>Alphaproteobacteria</taxon>
        <taxon>Hyphomicrobiales</taxon>
        <taxon>Nitrobacteraceae</taxon>
        <taxon>Afipia</taxon>
    </lineage>
</organism>
<keyword evidence="2 4" id="KW-0732">Signal</keyword>
<dbReference type="Gene3D" id="3.40.50.2300">
    <property type="match status" value="2"/>
</dbReference>
<evidence type="ECO:0000313" key="7">
    <source>
        <dbReference type="Proteomes" id="UP000034832"/>
    </source>
</evidence>
<reference evidence="6" key="1">
    <citation type="submission" date="2019-04" db="EMBL/GenBank/DDBJ databases">
        <title>Whole genome sequencing of cave bacteria.</title>
        <authorList>
            <person name="Gan H.M."/>
            <person name="Barton H."/>
            <person name="Savka M.A."/>
        </authorList>
    </citation>
    <scope>NUCLEOTIDE SEQUENCE [LARGE SCALE GENOMIC DNA]</scope>
    <source>
        <strain evidence="6">LC387</strain>
    </source>
</reference>
<evidence type="ECO:0000313" key="6">
    <source>
        <dbReference type="EMBL" id="TKT70850.1"/>
    </source>
</evidence>
<dbReference type="InterPro" id="IPR028082">
    <property type="entry name" value="Peripla_BP_I"/>
</dbReference>
<protein>
    <submittedName>
        <fullName evidence="6">ABC transporter substrate-binding protein</fullName>
    </submittedName>
</protein>
<sequence>MWNILRLISVILGSALCWTGAFAQSPAIKIGVLTDLQSVFSDASGLGSVTATELAIEDYKAAGGKIAVSTIVADYQNKPDIGSNIAREWYDIGGVDAIVDVANSSVAIAVSEITQQKNKVFLATAPATSQLTGEMCSPNTVQWYDNFMLASAISLGARADGPKKWFFVSADYAFGRDLQRIATSLIEKNGGKVVGSARHPLGVADFSSFLLAAGSSDADVIALANAGSDVVTAIKQVNEFQITRGGKRVVAFLAPINTINALGLPVAQDLIITEPFYWDLNDKTREFASRYFARMKRMPNFVQAGAYSAVARYLASLDKLVSERKDPKDGKAAIKQMKQGSWSDSLFGDSSIRKDGRVIHDTYLFQIKKPAESSKAWDYHKKVGTVSGNDAALPIEESLCKLQ</sequence>
<dbReference type="Pfam" id="PF13458">
    <property type="entry name" value="Peripla_BP_6"/>
    <property type="match status" value="1"/>
</dbReference>
<feature type="signal peptide" evidence="4">
    <location>
        <begin position="1"/>
        <end position="23"/>
    </location>
</feature>
<dbReference type="STRING" id="211460.YH63_13725"/>
<evidence type="ECO:0000259" key="5">
    <source>
        <dbReference type="Pfam" id="PF13458"/>
    </source>
</evidence>
<evidence type="ECO:0000256" key="2">
    <source>
        <dbReference type="ARBA" id="ARBA00022729"/>
    </source>
</evidence>
<dbReference type="InterPro" id="IPR051010">
    <property type="entry name" value="BCAA_transport"/>
</dbReference>
<keyword evidence="3" id="KW-0029">Amino-acid transport</keyword>
<dbReference type="AlphaFoldDB" id="A0A4U6BKR1"/>
<dbReference type="EMBL" id="LBIA02000001">
    <property type="protein sequence ID" value="TKT70850.1"/>
    <property type="molecule type" value="Genomic_DNA"/>
</dbReference>